<evidence type="ECO:0000313" key="3">
    <source>
        <dbReference type="EMBL" id="SDG36005.1"/>
    </source>
</evidence>
<dbReference type="AlphaFoldDB" id="A0A1G7TL56"/>
<evidence type="ECO:0000313" key="4">
    <source>
        <dbReference type="Proteomes" id="UP000198923"/>
    </source>
</evidence>
<proteinExistence type="predicted"/>
<sequence length="417" mass="44651">MRNALGTELRRSPLAWLSVPLSAIALVMLLADRRSWELIWPQASARAASVAVIVSGVVAAAAAAWSAQRVHRGGTGEQLSGAARPRWQIEALHLFGTLCHTVAPLLFATMTAASITTQKAPSGFLWPGYFLLALAALTFCAAVGHMVGSAVTSRLAAVAAAGVAFVPLFVLQALAPSYGPARLEISPIGLGSRIILAAVFVIAALSIGANLNTRDRRTPKFRQMILVAAGLTGVATLMFGGPLQRPRLADSNPACEQVPNPVNSQQVCLWPENSAYLAIAKEAATRVTEATAGILPPIDLLEAGLHTTRERPAVRYEVHGGENEETFIQAMAFVAIERTFACRPRDKGEAKPLVDAGNQLFTWIRSASWKGLGDPQHDPSAMTDADRREVAEVLKKPRPEQVLWARSKLAVIDDCRR</sequence>
<protein>
    <recommendedName>
        <fullName evidence="2">DUF7224 domain-containing protein</fullName>
    </recommendedName>
</protein>
<feature type="transmembrane region" description="Helical" evidence="1">
    <location>
        <begin position="43"/>
        <end position="65"/>
    </location>
</feature>
<dbReference type="EMBL" id="FNCN01000003">
    <property type="protein sequence ID" value="SDG36005.1"/>
    <property type="molecule type" value="Genomic_DNA"/>
</dbReference>
<gene>
    <name evidence="3" type="ORF">SAMN05421505_103324</name>
</gene>
<keyword evidence="1" id="KW-0472">Membrane</keyword>
<feature type="transmembrane region" description="Helical" evidence="1">
    <location>
        <begin position="194"/>
        <end position="212"/>
    </location>
</feature>
<reference evidence="3 4" key="1">
    <citation type="submission" date="2016-10" db="EMBL/GenBank/DDBJ databases">
        <authorList>
            <person name="de Groot N.N."/>
        </authorList>
    </citation>
    <scope>NUCLEOTIDE SEQUENCE [LARGE SCALE GENOMIC DNA]</scope>
    <source>
        <strain evidence="3 4">CPCC 201354</strain>
    </source>
</reference>
<dbReference type="Proteomes" id="UP000198923">
    <property type="component" value="Unassembled WGS sequence"/>
</dbReference>
<dbReference type="Pfam" id="PF23866">
    <property type="entry name" value="DUF7224"/>
    <property type="match status" value="1"/>
</dbReference>
<feature type="domain" description="DUF7224" evidence="2">
    <location>
        <begin position="267"/>
        <end position="415"/>
    </location>
</feature>
<feature type="transmembrane region" description="Helical" evidence="1">
    <location>
        <begin position="155"/>
        <end position="174"/>
    </location>
</feature>
<feature type="transmembrane region" description="Helical" evidence="1">
    <location>
        <begin position="94"/>
        <end position="116"/>
    </location>
</feature>
<organism evidence="3 4">
    <name type="scientific">Sinosporangium album</name>
    <dbReference type="NCBI Taxonomy" id="504805"/>
    <lineage>
        <taxon>Bacteria</taxon>
        <taxon>Bacillati</taxon>
        <taxon>Actinomycetota</taxon>
        <taxon>Actinomycetes</taxon>
        <taxon>Streptosporangiales</taxon>
        <taxon>Streptosporangiaceae</taxon>
        <taxon>Sinosporangium</taxon>
    </lineage>
</organism>
<evidence type="ECO:0000259" key="2">
    <source>
        <dbReference type="Pfam" id="PF23866"/>
    </source>
</evidence>
<dbReference type="InterPro" id="IPR055648">
    <property type="entry name" value="DUF7224"/>
</dbReference>
<keyword evidence="1" id="KW-1133">Transmembrane helix</keyword>
<feature type="transmembrane region" description="Helical" evidence="1">
    <location>
        <begin position="224"/>
        <end position="243"/>
    </location>
</feature>
<accession>A0A1G7TL56</accession>
<keyword evidence="4" id="KW-1185">Reference proteome</keyword>
<evidence type="ECO:0000256" key="1">
    <source>
        <dbReference type="SAM" id="Phobius"/>
    </source>
</evidence>
<name>A0A1G7TL56_9ACTN</name>
<keyword evidence="1" id="KW-0812">Transmembrane</keyword>
<feature type="transmembrane region" description="Helical" evidence="1">
    <location>
        <begin position="12"/>
        <end position="31"/>
    </location>
</feature>
<feature type="transmembrane region" description="Helical" evidence="1">
    <location>
        <begin position="128"/>
        <end position="148"/>
    </location>
</feature>